<keyword evidence="3" id="KW-0418">Kinase</keyword>
<gene>
    <name evidence="7" type="ORF">RirG_106210</name>
</gene>
<dbReference type="Proteomes" id="UP000022910">
    <property type="component" value="Unassembled WGS sequence"/>
</dbReference>
<dbReference type="PANTHER" id="PTHR44329">
    <property type="entry name" value="SERINE/THREONINE-PROTEIN KINASE TNNI3K-RELATED"/>
    <property type="match status" value="1"/>
</dbReference>
<name>A0A015L6Z1_RHIIW</name>
<dbReference type="PRINTS" id="PR00109">
    <property type="entry name" value="TYRKINASE"/>
</dbReference>
<evidence type="ECO:0000256" key="3">
    <source>
        <dbReference type="ARBA" id="ARBA00022777"/>
    </source>
</evidence>
<dbReference type="InterPro" id="IPR001245">
    <property type="entry name" value="Ser-Thr/Tyr_kinase_cat_dom"/>
</dbReference>
<dbReference type="PROSITE" id="PS50011">
    <property type="entry name" value="PROTEIN_KINASE_DOM"/>
    <property type="match status" value="1"/>
</dbReference>
<dbReference type="GO" id="GO:0004674">
    <property type="term" value="F:protein serine/threonine kinase activity"/>
    <property type="evidence" value="ECO:0007669"/>
    <property type="project" value="TreeGrafter"/>
</dbReference>
<evidence type="ECO:0000259" key="5">
    <source>
        <dbReference type="PROSITE" id="PS50011"/>
    </source>
</evidence>
<evidence type="ECO:0000313" key="7">
    <source>
        <dbReference type="EMBL" id="EXX68326.1"/>
    </source>
</evidence>
<evidence type="ECO:0000256" key="2">
    <source>
        <dbReference type="ARBA" id="ARBA00022741"/>
    </source>
</evidence>
<dbReference type="SUPFAM" id="SSF56112">
    <property type="entry name" value="Protein kinase-like (PK-like)"/>
    <property type="match status" value="1"/>
</dbReference>
<feature type="domain" description="Myb-like" evidence="6">
    <location>
        <begin position="708"/>
        <end position="777"/>
    </location>
</feature>
<dbReference type="Gene3D" id="1.10.510.10">
    <property type="entry name" value="Transferase(Phosphotransferase) domain 1"/>
    <property type="match status" value="1"/>
</dbReference>
<reference evidence="7 8" key="1">
    <citation type="submission" date="2014-02" db="EMBL/GenBank/DDBJ databases">
        <title>Single nucleus genome sequencing reveals high similarity among nuclei of an endomycorrhizal fungus.</title>
        <authorList>
            <person name="Lin K."/>
            <person name="Geurts R."/>
            <person name="Zhang Z."/>
            <person name="Limpens E."/>
            <person name="Saunders D.G."/>
            <person name="Mu D."/>
            <person name="Pang E."/>
            <person name="Cao H."/>
            <person name="Cha H."/>
            <person name="Lin T."/>
            <person name="Zhou Q."/>
            <person name="Shang Y."/>
            <person name="Li Y."/>
            <person name="Ivanov S."/>
            <person name="Sharma T."/>
            <person name="Velzen R.V."/>
            <person name="Ruijter N.D."/>
            <person name="Aanen D.K."/>
            <person name="Win J."/>
            <person name="Kamoun S."/>
            <person name="Bisseling T."/>
            <person name="Huang S."/>
        </authorList>
    </citation>
    <scope>NUCLEOTIDE SEQUENCE [LARGE SCALE GENOMIC DNA]</scope>
    <source>
        <strain evidence="8">DAOM197198w</strain>
    </source>
</reference>
<keyword evidence="4" id="KW-0067">ATP-binding</keyword>
<keyword evidence="1" id="KW-0808">Transferase</keyword>
<dbReference type="EMBL" id="JEMT01017349">
    <property type="protein sequence ID" value="EXX68326.1"/>
    <property type="molecule type" value="Genomic_DNA"/>
</dbReference>
<protein>
    <submittedName>
        <fullName evidence="7">Sps1p</fullName>
    </submittedName>
</protein>
<dbReference type="PROSITE" id="PS50090">
    <property type="entry name" value="MYB_LIKE"/>
    <property type="match status" value="1"/>
</dbReference>
<dbReference type="HOGENOM" id="CLU_000288_7_34_1"/>
<sequence length="804" mass="92979">MLGIRIFVQATFKNVSQSSVSSQSRFFNFPINFEQKRIEKEKFCDKCGQLLYQVIGLTGIGYLGFKLCSCYQISSGWVKSTLTKKIIPVLYLPWWDTFDNCVACGVKLNFVANCQKWCSYCIVIYIGCRHCLTTNVIFGITNQSQCKKCNRLLDITIDTTYISSGNKEIDEFLNSARNRIHVINDQIANYMNDIKNTTDPLDVYYFIKNSLEDINSKLLMKWIPYSQITDLEEIAIGGFGIIYKANWLDKTSVAIKKFLYSNDNKYFFNELKSLYQCYNMAFIIKCYGITQDTVTKDYMLVMEYANGGNLHDYLQKNFANITWNTKLYILWKISEGLNSIHNKNFIHGDFHSRNILSSPYQSWLISDLGLSQHVEKDDDTTINEVYGIIPYIAPEIFKGARFSKASDVYSMGMIMWELTTGCRPFTNVKHDHELIYNIIDGKRPEITNDTPECYCDLMNRCWDSNPSKRPSITVITETAYNWYVKNKYSKQIQQAEEIRIELIKSKKLGPEFVKSHSKTTITSKSLDSFISKPSNLSSISFNIKHEYISSEFELDINIQSLSLQNKNSNILSKSIPILNSSKRNKETTNTFDCDIDISHQESSEFFGKDVTQKLSSITTVCESPKQMPFSFSSFSSEDTTFICESPKQMLFSAFSSKDTAIICESPKQMSLSENPRQMSYSNKNTTLTYESPRKMSWSKSTSRKSSIESNTKRCSWNDEADIYLLLYLEQNKDKIEKLNNPHSGVKVELWSSASKWMFDYGYNYSPNQCFNRWKNTKRNYKNGILNEEKDSVKYKSIERILNHI</sequence>
<dbReference type="OrthoDB" id="10065625at2759"/>
<dbReference type="InterPro" id="IPR001005">
    <property type="entry name" value="SANT/Myb"/>
</dbReference>
<comment type="caution">
    <text evidence="7">The sequence shown here is derived from an EMBL/GenBank/DDBJ whole genome shotgun (WGS) entry which is preliminary data.</text>
</comment>
<evidence type="ECO:0000259" key="6">
    <source>
        <dbReference type="PROSITE" id="PS50090"/>
    </source>
</evidence>
<dbReference type="InterPro" id="IPR000719">
    <property type="entry name" value="Prot_kinase_dom"/>
</dbReference>
<evidence type="ECO:0000256" key="4">
    <source>
        <dbReference type="ARBA" id="ARBA00022840"/>
    </source>
</evidence>
<evidence type="ECO:0000313" key="8">
    <source>
        <dbReference type="Proteomes" id="UP000022910"/>
    </source>
</evidence>
<dbReference type="AlphaFoldDB" id="A0A015L6Z1"/>
<dbReference type="Gene3D" id="1.10.10.60">
    <property type="entry name" value="Homeodomain-like"/>
    <property type="match status" value="1"/>
</dbReference>
<feature type="domain" description="Protein kinase" evidence="5">
    <location>
        <begin position="228"/>
        <end position="483"/>
    </location>
</feature>
<organism evidence="7 8">
    <name type="scientific">Rhizophagus irregularis (strain DAOM 197198w)</name>
    <name type="common">Glomus intraradices</name>
    <dbReference type="NCBI Taxonomy" id="1432141"/>
    <lineage>
        <taxon>Eukaryota</taxon>
        <taxon>Fungi</taxon>
        <taxon>Fungi incertae sedis</taxon>
        <taxon>Mucoromycota</taxon>
        <taxon>Glomeromycotina</taxon>
        <taxon>Glomeromycetes</taxon>
        <taxon>Glomerales</taxon>
        <taxon>Glomeraceae</taxon>
        <taxon>Rhizophagus</taxon>
    </lineage>
</organism>
<evidence type="ECO:0000256" key="1">
    <source>
        <dbReference type="ARBA" id="ARBA00022679"/>
    </source>
</evidence>
<accession>A0A015L6Z1</accession>
<dbReference type="InterPro" id="IPR051681">
    <property type="entry name" value="Ser/Thr_Kinases-Pseudokinases"/>
</dbReference>
<keyword evidence="2" id="KW-0547">Nucleotide-binding</keyword>
<dbReference type="GO" id="GO:0005524">
    <property type="term" value="F:ATP binding"/>
    <property type="evidence" value="ECO:0007669"/>
    <property type="project" value="UniProtKB-KW"/>
</dbReference>
<keyword evidence="8" id="KW-1185">Reference proteome</keyword>
<dbReference type="PANTHER" id="PTHR44329:SF288">
    <property type="entry name" value="MITOGEN-ACTIVATED PROTEIN KINASE KINASE KINASE 20"/>
    <property type="match status" value="1"/>
</dbReference>
<dbReference type="InterPro" id="IPR011009">
    <property type="entry name" value="Kinase-like_dom_sf"/>
</dbReference>
<dbReference type="Pfam" id="PF07714">
    <property type="entry name" value="PK_Tyr_Ser-Thr"/>
    <property type="match status" value="1"/>
</dbReference>
<proteinExistence type="predicted"/>